<protein>
    <submittedName>
        <fullName evidence="2">Uncharacterized protein</fullName>
    </submittedName>
</protein>
<evidence type="ECO:0000313" key="2">
    <source>
        <dbReference type="EMBL" id="KAJ5215527.1"/>
    </source>
</evidence>
<dbReference type="GeneID" id="83176297"/>
<reference evidence="2" key="1">
    <citation type="submission" date="2022-12" db="EMBL/GenBank/DDBJ databases">
        <authorList>
            <person name="Petersen C."/>
        </authorList>
    </citation>
    <scope>NUCLEOTIDE SEQUENCE</scope>
    <source>
        <strain evidence="2">IBT 15544</strain>
    </source>
</reference>
<evidence type="ECO:0000313" key="4">
    <source>
        <dbReference type="Proteomes" id="UP001150904"/>
    </source>
</evidence>
<dbReference type="OrthoDB" id="4323916at2759"/>
<dbReference type="Proteomes" id="UP001150904">
    <property type="component" value="Unassembled WGS sequence"/>
</dbReference>
<dbReference type="EMBL" id="JAPQKR010000005">
    <property type="protein sequence ID" value="KAJ5215556.1"/>
    <property type="molecule type" value="Genomic_DNA"/>
</dbReference>
<feature type="compositionally biased region" description="Low complexity" evidence="1">
    <location>
        <begin position="21"/>
        <end position="32"/>
    </location>
</feature>
<evidence type="ECO:0000256" key="1">
    <source>
        <dbReference type="SAM" id="MobiDB-lite"/>
    </source>
</evidence>
<feature type="region of interest" description="Disordered" evidence="1">
    <location>
        <begin position="1"/>
        <end position="59"/>
    </location>
</feature>
<feature type="compositionally biased region" description="Basic and acidic residues" evidence="1">
    <location>
        <begin position="47"/>
        <end position="59"/>
    </location>
</feature>
<sequence length="184" mass="20578">MEAFTQPSGDISEHGEEMRSGPPTMGEPETGPHSFPAIEISQASTSDVRDAESEEEKRILAVEPFRPVIETLTRLEQDDPKAAAQGARLVSLLRRLWESCVSKHIDSQRLEAGNQQLRARNSQLHFEGDHLKLTHEDQTSHFYAVEQDLLKVRQDLLGVLKQWNSTSVGEPTVLPQDGQEGNNE</sequence>
<dbReference type="RefSeq" id="XP_058311340.1">
    <property type="nucleotide sequence ID" value="XM_058448996.1"/>
</dbReference>
<accession>A0A9W9N973</accession>
<comment type="caution">
    <text evidence="2">The sequence shown here is derived from an EMBL/GenBank/DDBJ whole genome shotgun (WGS) entry which is preliminary data.</text>
</comment>
<evidence type="ECO:0000313" key="3">
    <source>
        <dbReference type="EMBL" id="KAJ5215556.1"/>
    </source>
</evidence>
<dbReference type="EMBL" id="JAPQKR010000005">
    <property type="protein sequence ID" value="KAJ5215527.1"/>
    <property type="molecule type" value="Genomic_DNA"/>
</dbReference>
<organism evidence="2 4">
    <name type="scientific">Penicillium cinerascens</name>
    <dbReference type="NCBI Taxonomy" id="70096"/>
    <lineage>
        <taxon>Eukaryota</taxon>
        <taxon>Fungi</taxon>
        <taxon>Dikarya</taxon>
        <taxon>Ascomycota</taxon>
        <taxon>Pezizomycotina</taxon>
        <taxon>Eurotiomycetes</taxon>
        <taxon>Eurotiomycetidae</taxon>
        <taxon>Eurotiales</taxon>
        <taxon>Aspergillaceae</taxon>
        <taxon>Penicillium</taxon>
    </lineage>
</organism>
<proteinExistence type="predicted"/>
<gene>
    <name evidence="2" type="ORF">N7498_001934</name>
    <name evidence="3" type="ORF">N7498_001963</name>
</gene>
<reference evidence="2" key="2">
    <citation type="journal article" date="2023" name="IMA Fungus">
        <title>Comparative genomic study of the Penicillium genus elucidates a diverse pangenome and 15 lateral gene transfer events.</title>
        <authorList>
            <person name="Petersen C."/>
            <person name="Sorensen T."/>
            <person name="Nielsen M.R."/>
            <person name="Sondergaard T.E."/>
            <person name="Sorensen J.L."/>
            <person name="Fitzpatrick D.A."/>
            <person name="Frisvad J.C."/>
            <person name="Nielsen K.L."/>
        </authorList>
    </citation>
    <scope>NUCLEOTIDE SEQUENCE</scope>
    <source>
        <strain evidence="2">IBT 15544</strain>
    </source>
</reference>
<keyword evidence="4" id="KW-1185">Reference proteome</keyword>
<dbReference type="AlphaFoldDB" id="A0A9W9N973"/>
<name>A0A9W9N973_9EURO</name>